<dbReference type="Proteomes" id="UP000304148">
    <property type="component" value="Chromosome"/>
</dbReference>
<evidence type="ECO:0000256" key="2">
    <source>
        <dbReference type="SAM" id="Phobius"/>
    </source>
</evidence>
<reference evidence="4" key="1">
    <citation type="submission" date="2018-08" db="EMBL/GenBank/DDBJ databases">
        <authorList>
            <person name="Chevrot R."/>
        </authorList>
    </citation>
    <scope>NUCLEOTIDE SEQUENCE [LARGE SCALE GENOMIC DNA]</scope>
</reference>
<keyword evidence="2" id="KW-0812">Transmembrane</keyword>
<dbReference type="EMBL" id="LS992241">
    <property type="protein sequence ID" value="SYX87351.1"/>
    <property type="molecule type" value="Genomic_DNA"/>
</dbReference>
<organism evidence="3 4">
    <name type="scientific">Paenibacillus alvei</name>
    <name type="common">Bacillus alvei</name>
    <dbReference type="NCBI Taxonomy" id="44250"/>
    <lineage>
        <taxon>Bacteria</taxon>
        <taxon>Bacillati</taxon>
        <taxon>Bacillota</taxon>
        <taxon>Bacilli</taxon>
        <taxon>Bacillales</taxon>
        <taxon>Paenibacillaceae</taxon>
        <taxon>Paenibacillus</taxon>
    </lineage>
</organism>
<dbReference type="PROSITE" id="PS51257">
    <property type="entry name" value="PROKAR_LIPOPROTEIN"/>
    <property type="match status" value="1"/>
</dbReference>
<evidence type="ECO:0000313" key="4">
    <source>
        <dbReference type="Proteomes" id="UP000304148"/>
    </source>
</evidence>
<keyword evidence="2" id="KW-0472">Membrane</keyword>
<dbReference type="RefSeq" id="WP_138188974.1">
    <property type="nucleotide sequence ID" value="NZ_LS992241.1"/>
</dbReference>
<proteinExistence type="predicted"/>
<accession>A0A383RKZ9</accession>
<evidence type="ECO:0000313" key="3">
    <source>
        <dbReference type="EMBL" id="SYX87351.1"/>
    </source>
</evidence>
<name>A0A383RKZ9_PAEAL</name>
<gene>
    <name evidence="3" type="ORF">PBLR_15781</name>
</gene>
<dbReference type="AlphaFoldDB" id="A0A383RKZ9"/>
<keyword evidence="2" id="KW-1133">Transmembrane helix</keyword>
<feature type="transmembrane region" description="Helical" evidence="2">
    <location>
        <begin position="20"/>
        <end position="43"/>
    </location>
</feature>
<keyword evidence="1" id="KW-0175">Coiled coil</keyword>
<sequence length="209" mass="23969">MEREWKLEQSSPSTEKRPFSTGTIIISIFAACCVIGLSIFTLVHSMKVNDAAEKLQQSFSKLQADYEELKRDNNKQGFTINQLQNNLLYANIQHDMEENVVSDHLILDKIYFDDIVYRKGTSGTTIDVRTQPEFNNKYAGSGKFTLSDKELNNVVTTFMQAAQDQYEWCLEMYSMDAVAPDWNELTHTITIHNYDLGTYHNGVFTPVKN</sequence>
<feature type="coiled-coil region" evidence="1">
    <location>
        <begin position="52"/>
        <end position="86"/>
    </location>
</feature>
<protein>
    <submittedName>
        <fullName evidence="3">Uncharacterized protein</fullName>
    </submittedName>
</protein>
<evidence type="ECO:0000256" key="1">
    <source>
        <dbReference type="SAM" id="Coils"/>
    </source>
</evidence>